<keyword evidence="3" id="KW-1185">Reference proteome</keyword>
<accession>A0A8C5B069</accession>
<name>A0A8C5B069_GADMO</name>
<feature type="compositionally biased region" description="Polar residues" evidence="1">
    <location>
        <begin position="336"/>
        <end position="347"/>
    </location>
</feature>
<feature type="compositionally biased region" description="Polar residues" evidence="1">
    <location>
        <begin position="99"/>
        <end position="118"/>
    </location>
</feature>
<feature type="compositionally biased region" description="Polar residues" evidence="1">
    <location>
        <begin position="636"/>
        <end position="647"/>
    </location>
</feature>
<feature type="compositionally biased region" description="Polar residues" evidence="1">
    <location>
        <begin position="945"/>
        <end position="955"/>
    </location>
</feature>
<evidence type="ECO:0000313" key="3">
    <source>
        <dbReference type="Proteomes" id="UP000694546"/>
    </source>
</evidence>
<feature type="compositionally biased region" description="Basic and acidic residues" evidence="1">
    <location>
        <begin position="172"/>
        <end position="181"/>
    </location>
</feature>
<dbReference type="Ensembl" id="ENSGMOT00000040492.1">
    <property type="protein sequence ID" value="ENSGMOP00000039315.1"/>
    <property type="gene ID" value="ENSGMOG00000027692.1"/>
</dbReference>
<evidence type="ECO:0000256" key="1">
    <source>
        <dbReference type="SAM" id="MobiDB-lite"/>
    </source>
</evidence>
<feature type="compositionally biased region" description="Polar residues" evidence="1">
    <location>
        <begin position="1327"/>
        <end position="1353"/>
    </location>
</feature>
<dbReference type="Pfam" id="PF15090">
    <property type="entry name" value="DUF4553"/>
    <property type="match status" value="1"/>
</dbReference>
<feature type="compositionally biased region" description="Polar residues" evidence="1">
    <location>
        <begin position="924"/>
        <end position="933"/>
    </location>
</feature>
<dbReference type="PANTHER" id="PTHR14931">
    <property type="entry name" value="GENE 340-RELATED"/>
    <property type="match status" value="1"/>
</dbReference>
<feature type="compositionally biased region" description="Acidic residues" evidence="1">
    <location>
        <begin position="384"/>
        <end position="397"/>
    </location>
</feature>
<reference evidence="2" key="1">
    <citation type="submission" date="2025-08" db="UniProtKB">
        <authorList>
            <consortium name="Ensembl"/>
        </authorList>
    </citation>
    <scope>IDENTIFICATION</scope>
</reference>
<feature type="region of interest" description="Disordered" evidence="1">
    <location>
        <begin position="1251"/>
        <end position="1503"/>
    </location>
</feature>
<feature type="compositionally biased region" description="Low complexity" evidence="1">
    <location>
        <begin position="607"/>
        <end position="616"/>
    </location>
</feature>
<dbReference type="PANTHER" id="PTHR14931:SF2">
    <property type="entry name" value="LIGAND DEPENDENT NUCLEAR RECEPTOR COREPRESSOR"/>
    <property type="match status" value="1"/>
</dbReference>
<feature type="compositionally biased region" description="Low complexity" evidence="1">
    <location>
        <begin position="731"/>
        <end position="750"/>
    </location>
</feature>
<feature type="region of interest" description="Disordered" evidence="1">
    <location>
        <begin position="99"/>
        <end position="190"/>
    </location>
</feature>
<feature type="compositionally biased region" description="Polar residues" evidence="1">
    <location>
        <begin position="148"/>
        <end position="165"/>
    </location>
</feature>
<feature type="region of interest" description="Disordered" evidence="1">
    <location>
        <begin position="875"/>
        <end position="969"/>
    </location>
</feature>
<feature type="region of interest" description="Disordered" evidence="1">
    <location>
        <begin position="589"/>
        <end position="801"/>
    </location>
</feature>
<feature type="compositionally biased region" description="Basic and acidic residues" evidence="1">
    <location>
        <begin position="368"/>
        <end position="379"/>
    </location>
</feature>
<sequence length="1503" mass="164446">MSLVISGTPTTSTSKEVPGEVISLKSINPDPPLDLHALGLRSATPLVNSTQNTADSENNRDHVPLKMKIMKTNKLADGKKLSCVLTTSLLTQTDTVADRQANSGCNPSNKSVSQSARLSSPVKRHSQPANLNRDGQLDSLGKTKDTSSKLFSPHKTSNTHNTPDTPRTARKTIRDSPDHRPRNSGSRVVIDPDLGHCDIVYINKPITECLREQHGHLPPRRNARKSTRGHMYVEEMWELKTVRTLAGRNGRRSCPNPMPEIVTSVTPKQALIKPDGVPPVDMIFVGSRGETCQQMPTEQSNVREMPETGHTEVGATQLDLVVETSQTDQRKINKPAASQSPLTASTENGDKEAADVVQEATANSMHATESDLSKEKALSKESQLPEESDLPEEGDHEEFDLPEDIDLAEVQMLPKPVEELQMVNEVLNKLTEQQIPECTMDEDAEPVLSESILSEQQQIDTLPSVAEADEEVVRESSGNIEGEQTLEPKLEATKLSDNLVAGLNSTAAPAEKISKEQQRKVIAQIKSDVKHSVSGDEDEEYDVSTKSLQSLLKELPPWRRKKGAVIPLPKRVKETQGVIVGYVNGRPIAASDRSLRRRSSSAPPTPTKATETPSPSVSEHSPRAKHIPETIAAITSEDSSVVPQETEQVPAVPLTPVKRYKRLSKFAIKRRKRRSKAKVEHEQQQTDVPVVPENASDHLADEPVGIPEHTPSQLPLCSANQPPETTESPITQSAVTSSSPTPSSPDSIRSADVVQPLPELPDTSASSPLVVSPPSPMVSALPVASEQSQKCTDSESPVESSIACGDSAATSAEEIQETTMENVLLTKQKEPRSEEVVDGKAEKPNVCHLVSSLLESQSGISEDLQMQTIPLAIEKTLQKDEAGESEEKPNGCLLEDEPSLEDSNTPSVVEKPARMPLRNESSKAETANQSLSPQPAEDRKLALRSQRTATASTSAIGVGGRQKQRASPIRRKSMMMSGSLLQPGPATPFVLQPRDPPKQAVHKLFETLNGEDNHHIINNLNIKFDRMQKGWIQMDKEGQPATKYRNRSDRQAAIWKSKRRTRKPKSSEQHKYSPVQMLFMKNFNLTSICQWYLESTETKSLVIIKKINTRLPSETQLCFHSSCTSSSQGVFPSLQAERLKKHLKKFAIASPIKNNAKGQKLIAKALEQESIRAKDRKELPTANQALTRPISASAKVQVQIAEPHKVSGKSKNPTSARILRKYSNIREKMQVQQTSIGLKEATKSLKCSTLKMLTPSQSDPKPDLKSPIKKQKLTLPAAAQTRVYKPTASNAKANPGRKSTEKPSAPERTAKNSASSRAPRDPAKETVSPQRCSQRLGSPKTTSTSKVNSNKNQLETKKKDVEKSPLVKQSSSKSQTKEPAPKGVSEGETVEAVVETPQQMDLKPPVSPDQVLTRSQRKMDAINVSPALDNPSKSRKGRPPASVPKNNTDAVVTRRGTLKSVGKKGLVTSPSRSVRKATKRSSETLETPVKRTRMSAKIKDCTP</sequence>
<feature type="compositionally biased region" description="Polar residues" evidence="1">
    <location>
        <begin position="786"/>
        <end position="799"/>
    </location>
</feature>
<feature type="compositionally biased region" description="Basic and acidic residues" evidence="1">
    <location>
        <begin position="1298"/>
        <end position="1310"/>
    </location>
</feature>
<feature type="compositionally biased region" description="Polar residues" evidence="1">
    <location>
        <begin position="710"/>
        <end position="730"/>
    </location>
</feature>
<evidence type="ECO:0000313" key="2">
    <source>
        <dbReference type="Ensembl" id="ENSGMOP00000039315.1"/>
    </source>
</evidence>
<dbReference type="Proteomes" id="UP000694546">
    <property type="component" value="Chromosome 15"/>
</dbReference>
<organism evidence="2 3">
    <name type="scientific">Gadus morhua</name>
    <name type="common">Atlantic cod</name>
    <dbReference type="NCBI Taxonomy" id="8049"/>
    <lineage>
        <taxon>Eukaryota</taxon>
        <taxon>Metazoa</taxon>
        <taxon>Chordata</taxon>
        <taxon>Craniata</taxon>
        <taxon>Vertebrata</taxon>
        <taxon>Euteleostomi</taxon>
        <taxon>Actinopterygii</taxon>
        <taxon>Neopterygii</taxon>
        <taxon>Teleostei</taxon>
        <taxon>Neoteleostei</taxon>
        <taxon>Acanthomorphata</taxon>
        <taxon>Zeiogadaria</taxon>
        <taxon>Gadariae</taxon>
        <taxon>Gadiformes</taxon>
        <taxon>Gadoidei</taxon>
        <taxon>Gadidae</taxon>
        <taxon>Gadus</taxon>
    </lineage>
</organism>
<dbReference type="InterPro" id="IPR028104">
    <property type="entry name" value="DUF4553"/>
</dbReference>
<feature type="region of interest" description="Disordered" evidence="1">
    <location>
        <begin position="324"/>
        <end position="397"/>
    </location>
</feature>
<dbReference type="OMA" id="TRGHMYS"/>
<feature type="compositionally biased region" description="Basic and acidic residues" evidence="1">
    <location>
        <begin position="1354"/>
        <end position="1365"/>
    </location>
</feature>
<feature type="compositionally biased region" description="Basic residues" evidence="1">
    <location>
        <begin position="658"/>
        <end position="676"/>
    </location>
</feature>
<feature type="compositionally biased region" description="Basic and acidic residues" evidence="1">
    <location>
        <begin position="876"/>
        <end position="889"/>
    </location>
</feature>
<protein>
    <submittedName>
        <fullName evidence="2">Uncharacterized protein</fullName>
    </submittedName>
</protein>
<proteinExistence type="predicted"/>
<reference evidence="2" key="2">
    <citation type="submission" date="2025-09" db="UniProtKB">
        <authorList>
            <consortium name="Ensembl"/>
        </authorList>
    </citation>
    <scope>IDENTIFICATION</scope>
</reference>
<dbReference type="GeneTree" id="ENSGT00940000154965"/>
<feature type="region of interest" description="Disordered" evidence="1">
    <location>
        <begin position="1036"/>
        <end position="1070"/>
    </location>
</feature>